<dbReference type="RefSeq" id="WP_074758376.1">
    <property type="nucleotide sequence ID" value="NZ_FOGJ01000031.1"/>
</dbReference>
<reference evidence="1 2" key="1">
    <citation type="submission" date="2016-10" db="EMBL/GenBank/DDBJ databases">
        <authorList>
            <person name="de Groot N.N."/>
        </authorList>
    </citation>
    <scope>NUCLEOTIDE SEQUENCE [LARGE SCALE GENOMIC DNA]</scope>
    <source>
        <strain evidence="1 2">AR40</strain>
    </source>
</reference>
<dbReference type="Pfam" id="PF19753">
    <property type="entry name" value="DUF6240"/>
    <property type="match status" value="2"/>
</dbReference>
<dbReference type="OrthoDB" id="9759262at2"/>
<dbReference type="eggNOG" id="ENOG502Z8RM">
    <property type="taxonomic scope" value="Bacteria"/>
</dbReference>
<protein>
    <submittedName>
        <fullName evidence="1">Uncharacterized protein</fullName>
    </submittedName>
</protein>
<sequence>MTNVSALGQFMASPEDNKTDKFAHLPGSDSYRPFGAGSIKGAGYSKPMSIDPCLDVEFGSIRHDTEGYSAKTSTLVNGLGREAADFESFHNFDVVMSHTMSESDYSKAREDGFDPKDLEPSEAVTILDKVKTALLESGQVIDGFNDDLDVETLSKITGSSSLARDIEASFEHHDIPLTKDNIEDVLGALEKGALLNSAPKDESKNFLIDNNLEPSIDNLYLADHAVGGPRTGHSSYYMEGGYLNKIAQDDTYEDLDASILEVIEEAGFDTQDEDIKDMARQLLKDGLRLTTDTLQKKKDLEDLSFPLSKEKIIEAAAASIADGKKASEGNLIDSRSLVQKAVSLKKSLYLEETRFEMSTEVNLRLLRSGIEIDTSYVEKSMEDIRNAQLQIAKALFPDRSDADKLYDLYRNTNEDIEAVKQSPAAVVGALTKEFKSATLEDIFNRSSIIKADYDKAQKTYEAVGTAVRADLGDSIKKAFRNVDELLKDMDLETNDDNRRAVRILSYNHTEVTRISVETVRSWDSKLVDTIDKLKPGAVLDMIREGRNPLKMTLDELSSYLSDKDKNPDERNEKFSRFLYKLEHSGQINDKEKESYIGIYRLFENLKATDHAAIGTVLMSGSEMTIGNLLGASRTLQRSKRGMDYKIDDEFGGLESGGFKSVSIDVQIETAFRYYAGKADRAYEHISPEKMLSFEDKGNDILEATLPEFADAMVESEGEESKALEREYNQRQLQDIRDVLADELCSQSEEELKDSKIPVTVRNLEAMNELIASRIKYNTKNIWNQLRSRIKDKDDSTFEKSDEDSGDAIDKALDNLKNLSEYKNTIDNLSKTVETAMNTADTYIDIRAYKLLYTQLSIAGAMSDAGSYEVPVDMGSSKVSLHLSFRQGDGQSSRIEASIETENFGTVKADLSLSSSEDESGNNQDTIAPKVTGMLTTSAQGRSQTRRFMDNIKYIMTGDASSQDISIMYGAASRTGGSTKAAVSREADTTDKRLIKTAELFIKAVTDSLTMMEES</sequence>
<organism evidence="1 2">
    <name type="scientific">Butyrivibrio fibrisolvens</name>
    <dbReference type="NCBI Taxonomy" id="831"/>
    <lineage>
        <taxon>Bacteria</taxon>
        <taxon>Bacillati</taxon>
        <taxon>Bacillota</taxon>
        <taxon>Clostridia</taxon>
        <taxon>Lachnospirales</taxon>
        <taxon>Lachnospiraceae</taxon>
        <taxon>Butyrivibrio</taxon>
    </lineage>
</organism>
<name>A0A1H9WLS4_BUTFI</name>
<dbReference type="Proteomes" id="UP000182584">
    <property type="component" value="Unassembled WGS sequence"/>
</dbReference>
<accession>A0A1H9WLS4</accession>
<gene>
    <name evidence="1" type="ORF">SAMN04487884_13119</name>
</gene>
<dbReference type="AlphaFoldDB" id="A0A1H9WLS4"/>
<dbReference type="InterPro" id="IPR046207">
    <property type="entry name" value="DUF6240"/>
</dbReference>
<dbReference type="EMBL" id="FOGJ01000031">
    <property type="protein sequence ID" value="SES34403.1"/>
    <property type="molecule type" value="Genomic_DNA"/>
</dbReference>
<proteinExistence type="predicted"/>
<evidence type="ECO:0000313" key="2">
    <source>
        <dbReference type="Proteomes" id="UP000182584"/>
    </source>
</evidence>
<evidence type="ECO:0000313" key="1">
    <source>
        <dbReference type="EMBL" id="SES34403.1"/>
    </source>
</evidence>